<evidence type="ECO:0000313" key="1">
    <source>
        <dbReference type="EMBL" id="EST44262.1"/>
    </source>
</evidence>
<gene>
    <name evidence="1" type="ORF">SS50377_15925</name>
    <name evidence="2" type="ORF">SS50377_24181</name>
</gene>
<dbReference type="AlphaFoldDB" id="V6LI97"/>
<sequence>MYDYKTLQNLMEIAQTSQNLLPDLDYKSLIHLSITIPKTDDQLLCAAEAVKLLAVLSQYTSHCNSLAKQSNFAKFLPFLISRFKAAKNEFRGIFRALLVNFSVHDNTCKKLCKLEWVTPEMAMNCSRFEPDARKVLQFTEPEVAVLGLKNCFLQIEAGFAFREILPVVCTFLAFRDMPRALKPDEAALERLFVGDAKSEEVANAALDCLVLAAKADKASVQAYYGVVRESHLWWAEHSANEELLDSFNAVGEYCVSLAEGEELDMAEFGVE</sequence>
<dbReference type="Proteomes" id="UP000018208">
    <property type="component" value="Unassembled WGS sequence"/>
</dbReference>
<evidence type="ECO:0000313" key="2">
    <source>
        <dbReference type="EMBL" id="KAH0574232.1"/>
    </source>
</evidence>
<protein>
    <submittedName>
        <fullName evidence="1">Uncharacterized protein</fullName>
    </submittedName>
</protein>
<dbReference type="VEuPathDB" id="GiardiaDB:SS50377_24181"/>
<organism evidence="1">
    <name type="scientific">Spironucleus salmonicida</name>
    <dbReference type="NCBI Taxonomy" id="348837"/>
    <lineage>
        <taxon>Eukaryota</taxon>
        <taxon>Metamonada</taxon>
        <taxon>Diplomonadida</taxon>
        <taxon>Hexamitidae</taxon>
        <taxon>Hexamitinae</taxon>
        <taxon>Spironucleus</taxon>
    </lineage>
</organism>
<dbReference type="EMBL" id="KI546122">
    <property type="protein sequence ID" value="EST44262.1"/>
    <property type="molecule type" value="Genomic_DNA"/>
</dbReference>
<reference evidence="2" key="2">
    <citation type="submission" date="2020-12" db="EMBL/GenBank/DDBJ databases">
        <title>New Spironucleus salmonicida genome in near-complete chromosomes.</title>
        <authorList>
            <person name="Xu F."/>
            <person name="Kurt Z."/>
            <person name="Jimenez-Gonzalez A."/>
            <person name="Astvaldsson A."/>
            <person name="Andersson J.O."/>
            <person name="Svard S.G."/>
        </authorList>
    </citation>
    <scope>NUCLEOTIDE SEQUENCE</scope>
    <source>
        <strain evidence="2">ATCC 50377</strain>
    </source>
</reference>
<proteinExistence type="predicted"/>
<keyword evidence="3" id="KW-1185">Reference proteome</keyword>
<reference evidence="1 2" key="1">
    <citation type="journal article" date="2014" name="PLoS Genet.">
        <title>The Genome of Spironucleus salmonicida Highlights a Fish Pathogen Adapted to Fluctuating Environments.</title>
        <authorList>
            <person name="Xu F."/>
            <person name="Jerlstrom-Hultqvist J."/>
            <person name="Einarsson E."/>
            <person name="Astvaldsson A."/>
            <person name="Svard S.G."/>
            <person name="Andersson J.O."/>
        </authorList>
    </citation>
    <scope>NUCLEOTIDE SEQUENCE</scope>
    <source>
        <strain evidence="2">ATCC 50377</strain>
    </source>
</reference>
<name>V6LI97_9EUKA</name>
<dbReference type="EMBL" id="AUWU02000004">
    <property type="protein sequence ID" value="KAH0574232.1"/>
    <property type="molecule type" value="Genomic_DNA"/>
</dbReference>
<accession>V6LI97</accession>
<evidence type="ECO:0000313" key="3">
    <source>
        <dbReference type="Proteomes" id="UP000018208"/>
    </source>
</evidence>